<dbReference type="InterPro" id="IPR017926">
    <property type="entry name" value="GATASE"/>
</dbReference>
<dbReference type="NCBIfam" id="NF009475">
    <property type="entry name" value="PRK12838.1"/>
    <property type="match status" value="1"/>
</dbReference>
<evidence type="ECO:0000313" key="14">
    <source>
        <dbReference type="Proteomes" id="UP000245133"/>
    </source>
</evidence>
<dbReference type="Pfam" id="PF00117">
    <property type="entry name" value="GATase"/>
    <property type="match status" value="1"/>
</dbReference>
<dbReference type="CDD" id="cd01744">
    <property type="entry name" value="GATase1_CPSase"/>
    <property type="match status" value="1"/>
</dbReference>
<dbReference type="GO" id="GO:0006207">
    <property type="term" value="P:'de novo' pyrimidine nucleobase biosynthetic process"/>
    <property type="evidence" value="ECO:0007669"/>
    <property type="project" value="InterPro"/>
</dbReference>
<feature type="active site" evidence="11">
    <location>
        <position position="337"/>
    </location>
</feature>
<dbReference type="SMART" id="SM01097">
    <property type="entry name" value="CPSase_sm_chain"/>
    <property type="match status" value="1"/>
</dbReference>
<organism evidence="13 14">
    <name type="scientific">Leptospira ryugenii</name>
    <dbReference type="NCBI Taxonomy" id="1917863"/>
    <lineage>
        <taxon>Bacteria</taxon>
        <taxon>Pseudomonadati</taxon>
        <taxon>Spirochaetota</taxon>
        <taxon>Spirochaetia</taxon>
        <taxon>Leptospirales</taxon>
        <taxon>Leptospiraceae</taxon>
        <taxon>Leptospira</taxon>
    </lineage>
</organism>
<comment type="catalytic activity">
    <reaction evidence="9 11">
        <text>hydrogencarbonate + L-glutamine + 2 ATP + H2O = carbamoyl phosphate + L-glutamate + 2 ADP + phosphate + 2 H(+)</text>
        <dbReference type="Rhea" id="RHEA:18633"/>
        <dbReference type="ChEBI" id="CHEBI:15377"/>
        <dbReference type="ChEBI" id="CHEBI:15378"/>
        <dbReference type="ChEBI" id="CHEBI:17544"/>
        <dbReference type="ChEBI" id="CHEBI:29985"/>
        <dbReference type="ChEBI" id="CHEBI:30616"/>
        <dbReference type="ChEBI" id="CHEBI:43474"/>
        <dbReference type="ChEBI" id="CHEBI:58228"/>
        <dbReference type="ChEBI" id="CHEBI:58359"/>
        <dbReference type="ChEBI" id="CHEBI:456216"/>
        <dbReference type="EC" id="6.3.5.5"/>
    </reaction>
</comment>
<dbReference type="InterPro" id="IPR002474">
    <property type="entry name" value="CarbamoylP_synth_ssu_N"/>
</dbReference>
<dbReference type="AlphaFoldDB" id="A0A2P2E0Z6"/>
<dbReference type="GO" id="GO:0006541">
    <property type="term" value="P:glutamine metabolic process"/>
    <property type="evidence" value="ECO:0007669"/>
    <property type="project" value="InterPro"/>
</dbReference>
<feature type="binding site" evidence="11">
    <location>
        <position position="296"/>
    </location>
    <ligand>
        <name>L-glutamine</name>
        <dbReference type="ChEBI" id="CHEBI:58359"/>
    </ligand>
</feature>
<dbReference type="SUPFAM" id="SSF52021">
    <property type="entry name" value="Carbamoyl phosphate synthetase, small subunit N-terminal domain"/>
    <property type="match status" value="1"/>
</dbReference>
<dbReference type="GO" id="GO:0004088">
    <property type="term" value="F:carbamoyl-phosphate synthase (glutamine-hydrolyzing) activity"/>
    <property type="evidence" value="ECO:0007669"/>
    <property type="project" value="UniProtKB-UniRule"/>
</dbReference>
<comment type="subunit">
    <text evidence="11">Composed of two chains; the small (or glutamine) chain promotes the hydrolysis of glutamine to ammonia, which is used by the large (or ammonia) chain to synthesize carbamoyl phosphate. Tetramer of heterodimers (alpha,beta)4.</text>
</comment>
<comment type="pathway">
    <text evidence="1 11">Pyrimidine metabolism; UMP biosynthesis via de novo pathway; (S)-dihydroorotate from bicarbonate: step 1/3.</text>
</comment>
<keyword evidence="8 11" id="KW-0665">Pyrimidine biosynthesis</keyword>
<feature type="binding site" evidence="11">
    <location>
        <position position="294"/>
    </location>
    <ligand>
        <name>L-glutamine</name>
        <dbReference type="ChEBI" id="CHEBI:58359"/>
    </ligand>
</feature>
<dbReference type="UniPathway" id="UPA00070">
    <property type="reaction ID" value="UER00115"/>
</dbReference>
<gene>
    <name evidence="11 13" type="primary">carA</name>
    <name evidence="13" type="ORF">LPTSP4_20760</name>
</gene>
<dbReference type="InterPro" id="IPR050472">
    <property type="entry name" value="Anth_synth/Amidotransfase"/>
</dbReference>
<dbReference type="GO" id="GO:0044205">
    <property type="term" value="P:'de novo' UMP biosynthetic process"/>
    <property type="evidence" value="ECO:0007669"/>
    <property type="project" value="UniProtKB-UniRule"/>
</dbReference>
<dbReference type="Proteomes" id="UP000245133">
    <property type="component" value="Unassembled WGS sequence"/>
</dbReference>
<comment type="pathway">
    <text evidence="2 11">Amino-acid biosynthesis; L-arginine biosynthesis; carbamoyl phosphate from bicarbonate: step 1/1.</text>
</comment>
<sequence length="363" mass="40250">MKAFLVLQNGEIFEGESFGAEVDSLGEIVFNTAMAGYQEILTDPSYKGQMINLTYPMVGNYGISPEDMESDKIHASGLIVKEYVPRPSNYKSKETLSDFLKRFSVPGIQGIDTRRLTRMIRNSGAMSAGIFIKEKYSPEFLEKVKSAPSMVGADLAKVVSTKTSYQFGNHSADKFNLAVYDFGVKWNILRLLDGNGFNITVFPAETPASKILDQNFDAYFLSNGPGDPEPLSYAIQSAKQIIDAKKPLFGICLGHQIIGLALGKKTGKLKFGHRGGNHPVRNEETKRVEITSQNHGFHVLGESTTDMPVTRLNLFDNTVAGLKKNGLPLMAVQYHPEACPGPHDSQYHFKEFYEMVKSHRANH</sequence>
<dbReference type="UniPathway" id="UPA00068">
    <property type="reaction ID" value="UER00171"/>
</dbReference>
<feature type="binding site" evidence="11">
    <location>
        <position position="297"/>
    </location>
    <ligand>
        <name>L-glutamine</name>
        <dbReference type="ChEBI" id="CHEBI:58359"/>
    </ligand>
</feature>
<dbReference type="OrthoDB" id="9804328at2"/>
<evidence type="ECO:0000256" key="6">
    <source>
        <dbReference type="ARBA" id="ARBA00022840"/>
    </source>
</evidence>
<evidence type="ECO:0000256" key="1">
    <source>
        <dbReference type="ARBA" id="ARBA00004812"/>
    </source>
</evidence>
<comment type="function">
    <text evidence="11">Small subunit of the glutamine-dependent carbamoyl phosphate synthetase (CPSase). CPSase catalyzes the formation of carbamoyl phosphate from the ammonia moiety of glutamine, carbonate, and phosphate donated by ATP, constituting the first step of 2 biosynthetic pathways, one leading to arginine and/or urea and the other to pyrimidine nucleotides. The small subunit (glutamine amidotransferase) binds and cleaves glutamine to supply the large subunit with the substrate ammonia.</text>
</comment>
<evidence type="ECO:0000256" key="9">
    <source>
        <dbReference type="ARBA" id="ARBA00048816"/>
    </source>
</evidence>
<keyword evidence="4 11" id="KW-0436">Ligase</keyword>
<dbReference type="Gene3D" id="3.40.50.880">
    <property type="match status" value="1"/>
</dbReference>
<evidence type="ECO:0000256" key="8">
    <source>
        <dbReference type="ARBA" id="ARBA00022975"/>
    </source>
</evidence>
<dbReference type="PRINTS" id="PR00096">
    <property type="entry name" value="GATASE"/>
</dbReference>
<dbReference type="GO" id="GO:0006526">
    <property type="term" value="P:L-arginine biosynthetic process"/>
    <property type="evidence" value="ECO:0007669"/>
    <property type="project" value="UniProtKB-UniRule"/>
</dbReference>
<evidence type="ECO:0000256" key="11">
    <source>
        <dbReference type="HAMAP-Rule" id="MF_01209"/>
    </source>
</evidence>
<dbReference type="PROSITE" id="PS51273">
    <property type="entry name" value="GATASE_TYPE_1"/>
    <property type="match status" value="1"/>
</dbReference>
<dbReference type="GO" id="GO:0005524">
    <property type="term" value="F:ATP binding"/>
    <property type="evidence" value="ECO:0007669"/>
    <property type="project" value="UniProtKB-UniRule"/>
</dbReference>
<keyword evidence="14" id="KW-1185">Reference proteome</keyword>
<dbReference type="PANTHER" id="PTHR43418">
    <property type="entry name" value="MULTIFUNCTIONAL TRYPTOPHAN BIOSYNTHESIS PROTEIN-RELATED"/>
    <property type="match status" value="1"/>
</dbReference>
<dbReference type="SUPFAM" id="SSF52317">
    <property type="entry name" value="Class I glutamine amidotransferase-like"/>
    <property type="match status" value="1"/>
</dbReference>
<feature type="binding site" evidence="11">
    <location>
        <position position="226"/>
    </location>
    <ligand>
        <name>L-glutamine</name>
        <dbReference type="ChEBI" id="CHEBI:58359"/>
    </ligand>
</feature>
<dbReference type="Pfam" id="PF00988">
    <property type="entry name" value="CPSase_sm_chain"/>
    <property type="match status" value="1"/>
</dbReference>
<keyword evidence="6 11" id="KW-0067">ATP-binding</keyword>
<feature type="domain" description="Carbamoyl-phosphate synthase small subunit N-terminal" evidence="12">
    <location>
        <begin position="1"/>
        <end position="131"/>
    </location>
</feature>
<dbReference type="PRINTS" id="PR00097">
    <property type="entry name" value="ANTSNTHASEII"/>
</dbReference>
<evidence type="ECO:0000313" key="13">
    <source>
        <dbReference type="EMBL" id="GBF50550.1"/>
    </source>
</evidence>
<dbReference type="InterPro" id="IPR035686">
    <property type="entry name" value="CPSase_GATase1"/>
</dbReference>
<evidence type="ECO:0000256" key="10">
    <source>
        <dbReference type="ARBA" id="ARBA00049285"/>
    </source>
</evidence>
<evidence type="ECO:0000256" key="2">
    <source>
        <dbReference type="ARBA" id="ARBA00005077"/>
    </source>
</evidence>
<dbReference type="NCBIfam" id="TIGR01368">
    <property type="entry name" value="CPSaseIIsmall"/>
    <property type="match status" value="1"/>
</dbReference>
<protein>
    <recommendedName>
        <fullName evidence="11">Carbamoyl phosphate synthase small chain</fullName>
        <ecNumber evidence="11">6.3.5.5</ecNumber>
    </recommendedName>
    <alternativeName>
        <fullName evidence="11">Carbamoyl phosphate synthetase glutamine chain</fullName>
    </alternativeName>
</protein>
<dbReference type="FunFam" id="3.50.30.20:FF:000001">
    <property type="entry name" value="Carbamoyl-phosphate synthase small chain"/>
    <property type="match status" value="1"/>
</dbReference>
<feature type="region of interest" description="CPSase" evidence="11">
    <location>
        <begin position="1"/>
        <end position="175"/>
    </location>
</feature>
<dbReference type="Gene3D" id="3.50.30.20">
    <property type="entry name" value="Carbamoyl-phosphate synthase small subunit, N-terminal domain"/>
    <property type="match status" value="1"/>
</dbReference>
<feature type="active site" evidence="11">
    <location>
        <position position="335"/>
    </location>
</feature>
<keyword evidence="7 11" id="KW-0315">Glutamine amidotransferase</keyword>
<evidence type="ECO:0000256" key="3">
    <source>
        <dbReference type="ARBA" id="ARBA00007800"/>
    </source>
</evidence>
<evidence type="ECO:0000256" key="7">
    <source>
        <dbReference type="ARBA" id="ARBA00022962"/>
    </source>
</evidence>
<evidence type="ECO:0000256" key="4">
    <source>
        <dbReference type="ARBA" id="ARBA00022598"/>
    </source>
</evidence>
<keyword evidence="5 11" id="KW-0547">Nucleotide-binding</keyword>
<name>A0A2P2E0Z6_9LEPT</name>
<feature type="binding site" evidence="11">
    <location>
        <position position="45"/>
    </location>
    <ligand>
        <name>L-glutamine</name>
        <dbReference type="ChEBI" id="CHEBI:58359"/>
    </ligand>
</feature>
<comment type="caution">
    <text evidence="13">The sequence shown here is derived from an EMBL/GenBank/DDBJ whole genome shotgun (WGS) entry which is preliminary data.</text>
</comment>
<dbReference type="PANTHER" id="PTHR43418:SF7">
    <property type="entry name" value="CARBAMOYL-PHOSPHATE SYNTHASE SMALL CHAIN"/>
    <property type="match status" value="1"/>
</dbReference>
<dbReference type="PRINTS" id="PR00099">
    <property type="entry name" value="CPSGATASE"/>
</dbReference>
<keyword evidence="11" id="KW-0028">Amino-acid biosynthesis</keyword>
<dbReference type="InterPro" id="IPR006274">
    <property type="entry name" value="CarbamoylP_synth_ssu"/>
</dbReference>
<feature type="binding site" evidence="11">
    <location>
        <position position="256"/>
    </location>
    <ligand>
        <name>L-glutamine</name>
        <dbReference type="ChEBI" id="CHEBI:58359"/>
    </ligand>
</feature>
<dbReference type="GO" id="GO:0004359">
    <property type="term" value="F:glutaminase activity"/>
    <property type="evidence" value="ECO:0007669"/>
    <property type="project" value="RHEA"/>
</dbReference>
<dbReference type="InterPro" id="IPR036480">
    <property type="entry name" value="CarbP_synth_ssu_N_sf"/>
</dbReference>
<dbReference type="RefSeq" id="WP_108976464.1">
    <property type="nucleotide sequence ID" value="NZ_BFBB01000005.1"/>
</dbReference>
<evidence type="ECO:0000256" key="5">
    <source>
        <dbReference type="ARBA" id="ARBA00022741"/>
    </source>
</evidence>
<feature type="binding site" evidence="11">
    <location>
        <position position="253"/>
    </location>
    <ligand>
        <name>L-glutamine</name>
        <dbReference type="ChEBI" id="CHEBI:58359"/>
    </ligand>
</feature>
<feature type="active site" description="Nucleophile" evidence="11">
    <location>
        <position position="252"/>
    </location>
</feature>
<dbReference type="HAMAP" id="MF_01209">
    <property type="entry name" value="CPSase_S_chain"/>
    <property type="match status" value="1"/>
</dbReference>
<dbReference type="EMBL" id="BFBB01000005">
    <property type="protein sequence ID" value="GBF50550.1"/>
    <property type="molecule type" value="Genomic_DNA"/>
</dbReference>
<evidence type="ECO:0000259" key="12">
    <source>
        <dbReference type="SMART" id="SM01097"/>
    </source>
</evidence>
<proteinExistence type="inferred from homology"/>
<dbReference type="EC" id="6.3.5.5" evidence="11"/>
<comment type="catalytic activity">
    <reaction evidence="10 11">
        <text>L-glutamine + H2O = L-glutamate + NH4(+)</text>
        <dbReference type="Rhea" id="RHEA:15889"/>
        <dbReference type="ChEBI" id="CHEBI:15377"/>
        <dbReference type="ChEBI" id="CHEBI:28938"/>
        <dbReference type="ChEBI" id="CHEBI:29985"/>
        <dbReference type="ChEBI" id="CHEBI:58359"/>
    </reaction>
</comment>
<feature type="binding site" evidence="11">
    <location>
        <position position="224"/>
    </location>
    <ligand>
        <name>L-glutamine</name>
        <dbReference type="ChEBI" id="CHEBI:58359"/>
    </ligand>
</feature>
<accession>A0A2P2E0Z6</accession>
<dbReference type="InterPro" id="IPR029062">
    <property type="entry name" value="Class_I_gatase-like"/>
</dbReference>
<keyword evidence="11" id="KW-0055">Arginine biosynthesis</keyword>
<reference evidence="13 14" key="1">
    <citation type="submission" date="2018-02" db="EMBL/GenBank/DDBJ databases">
        <title>Novel Leptospira species isolated from soil and water in Japan.</title>
        <authorList>
            <person name="Nakao R."/>
            <person name="Masuzawa T."/>
        </authorList>
    </citation>
    <scope>NUCLEOTIDE SEQUENCE [LARGE SCALE GENOMIC DNA]</scope>
    <source>
        <strain evidence="13 14">YH101</strain>
    </source>
</reference>
<comment type="similarity">
    <text evidence="3 11">Belongs to the CarA family.</text>
</comment>